<evidence type="ECO:0000313" key="2">
    <source>
        <dbReference type="EMBL" id="VEL24659.1"/>
    </source>
</evidence>
<name>A0A3S5A0W0_9PLAT</name>
<organism evidence="2 3">
    <name type="scientific">Protopolystoma xenopodis</name>
    <dbReference type="NCBI Taxonomy" id="117903"/>
    <lineage>
        <taxon>Eukaryota</taxon>
        <taxon>Metazoa</taxon>
        <taxon>Spiralia</taxon>
        <taxon>Lophotrochozoa</taxon>
        <taxon>Platyhelminthes</taxon>
        <taxon>Monogenea</taxon>
        <taxon>Polyopisthocotylea</taxon>
        <taxon>Polystomatidea</taxon>
        <taxon>Polystomatidae</taxon>
        <taxon>Protopolystoma</taxon>
    </lineage>
</organism>
<feature type="compositionally biased region" description="Low complexity" evidence="1">
    <location>
        <begin position="279"/>
        <end position="301"/>
    </location>
</feature>
<keyword evidence="3" id="KW-1185">Reference proteome</keyword>
<dbReference type="Proteomes" id="UP000784294">
    <property type="component" value="Unassembled WGS sequence"/>
</dbReference>
<feature type="compositionally biased region" description="Basic residues" evidence="1">
    <location>
        <begin position="104"/>
        <end position="117"/>
    </location>
</feature>
<feature type="region of interest" description="Disordered" evidence="1">
    <location>
        <begin position="279"/>
        <end position="305"/>
    </location>
</feature>
<protein>
    <submittedName>
        <fullName evidence="2">Uncharacterized protein</fullName>
    </submittedName>
</protein>
<accession>A0A3S5A0W0</accession>
<gene>
    <name evidence="2" type="ORF">PXEA_LOCUS18099</name>
</gene>
<comment type="caution">
    <text evidence="2">The sequence shown here is derived from an EMBL/GenBank/DDBJ whole genome shotgun (WGS) entry which is preliminary data.</text>
</comment>
<evidence type="ECO:0000313" key="3">
    <source>
        <dbReference type="Proteomes" id="UP000784294"/>
    </source>
</evidence>
<reference evidence="2" key="1">
    <citation type="submission" date="2018-11" db="EMBL/GenBank/DDBJ databases">
        <authorList>
            <consortium name="Pathogen Informatics"/>
        </authorList>
    </citation>
    <scope>NUCLEOTIDE SEQUENCE</scope>
</reference>
<proteinExistence type="predicted"/>
<dbReference type="AlphaFoldDB" id="A0A3S5A0W0"/>
<feature type="region of interest" description="Disordered" evidence="1">
    <location>
        <begin position="98"/>
        <end position="117"/>
    </location>
</feature>
<evidence type="ECO:0000256" key="1">
    <source>
        <dbReference type="SAM" id="MobiDB-lite"/>
    </source>
</evidence>
<dbReference type="EMBL" id="CAAALY010068897">
    <property type="protein sequence ID" value="VEL24659.1"/>
    <property type="molecule type" value="Genomic_DNA"/>
</dbReference>
<sequence length="433" mass="48556">MHSYFPQEQSRRHLFLQPWTCFVCSRPKSWLSSPLEDIFGSDSNHNYGQAVRTASFSSSRLMNISESTAKLMAASFPPRFQPRCMSYCKTQEFTSSDFDSHSRTYQHSKNQKTRHHTDKSFHLASATPVMAQLELGALHKCNDGTKSKRMNFVTEAENSLDDVSVISRPDTCWTTISGNYQHLKKSTSSHHSFAYSIPLLRGPPQIPSLSGEMETSRRSGGLPGHRRMLFAWAQPWRRRQFALIQGHLAWERQPGVRRFNLKRPLPKLPLLTPWIPSASTVDDTTNTSSSMGSPSSSPFFSAPRLGGNEANDGSMAMAGNCGIFRKSPLQIGFENSSVRKKQPEIEFLGEEKSSETNQVGSRPTRICTRSHSSLHLLMRSCSGRNRIEQAEQVAVSSNDFLKTHGDGLAVGLRLAQKRIQPELMESTRTVSLC</sequence>